<dbReference type="AlphaFoldDB" id="A0A1X0W9I8"/>
<name>A0A1X0W9I8_9GAMM</name>
<protein>
    <recommendedName>
        <fullName evidence="3">Protein yihD</fullName>
    </recommendedName>
</protein>
<evidence type="ECO:0008006" key="3">
    <source>
        <dbReference type="Google" id="ProtNLM"/>
    </source>
</evidence>
<organism evidence="1 2">
    <name type="scientific">Rouxiella badensis</name>
    <dbReference type="NCBI Taxonomy" id="1646377"/>
    <lineage>
        <taxon>Bacteria</taxon>
        <taxon>Pseudomonadati</taxon>
        <taxon>Pseudomonadota</taxon>
        <taxon>Gammaproteobacteria</taxon>
        <taxon>Enterobacterales</taxon>
        <taxon>Yersiniaceae</taxon>
        <taxon>Rouxiella</taxon>
    </lineage>
</organism>
<dbReference type="Pfam" id="PF06288">
    <property type="entry name" value="DUF1040"/>
    <property type="match status" value="1"/>
</dbReference>
<dbReference type="GeneID" id="93568157"/>
<dbReference type="Gene3D" id="1.10.1580.20">
    <property type="entry name" value="Protein of unknown function DUF1040"/>
    <property type="match status" value="1"/>
</dbReference>
<dbReference type="InterPro" id="IPR038134">
    <property type="entry name" value="YihD_sf"/>
</dbReference>
<sequence length="89" mass="10231">MKDHRINELIDLLHSAWKQEADLSLLQLLSKLAQEAGFKDDLKDLSDDALIYQLKMRETASTDEIPGLKKDYEEDFKTAILRARGVLKD</sequence>
<dbReference type="STRING" id="1646377.BS640_21355"/>
<dbReference type="RefSeq" id="WP_017493114.1">
    <property type="nucleotide sequence ID" value="NZ_CAUQAZ010000025.1"/>
</dbReference>
<evidence type="ECO:0000313" key="2">
    <source>
        <dbReference type="Proteomes" id="UP000192536"/>
    </source>
</evidence>
<dbReference type="InterPro" id="IPR009383">
    <property type="entry name" value="DUF1040"/>
</dbReference>
<dbReference type="EMBL" id="MRWE01000053">
    <property type="protein sequence ID" value="ORJ23457.1"/>
    <property type="molecule type" value="Genomic_DNA"/>
</dbReference>
<keyword evidence="2" id="KW-1185">Reference proteome</keyword>
<comment type="caution">
    <text evidence="1">The sequence shown here is derived from an EMBL/GenBank/DDBJ whole genome shotgun (WGS) entry which is preliminary data.</text>
</comment>
<dbReference type="Proteomes" id="UP000192536">
    <property type="component" value="Unassembled WGS sequence"/>
</dbReference>
<gene>
    <name evidence="1" type="ORF">BS640_21355</name>
</gene>
<accession>A0A1X0W9I8</accession>
<proteinExistence type="predicted"/>
<evidence type="ECO:0000313" key="1">
    <source>
        <dbReference type="EMBL" id="ORJ23457.1"/>
    </source>
</evidence>
<reference evidence="1 2" key="1">
    <citation type="journal article" date="2017" name="Int. J. Syst. Evol. Microbiol.">
        <title>Rouxiella badensis sp. nov. and Rouxiella silvae sp. nov. isolated from peat bog soil in Germany and emendation of the genus description.</title>
        <authorList>
            <person name="Le Fleche-Mateos A."/>
            <person name="Kugler J.H."/>
            <person name="Hansen S.H."/>
            <person name="Syldatk C."/>
            <person name="Hausmann R."/>
            <person name="Lomprez F."/>
            <person name="Vandenbogaert M."/>
            <person name="Manuguerra J.C."/>
            <person name="Grimont P.A."/>
        </authorList>
    </citation>
    <scope>NUCLEOTIDE SEQUENCE [LARGE SCALE GENOMIC DNA]</scope>
    <source>
        <strain evidence="1 2">DSM 100043</strain>
    </source>
</reference>